<proteinExistence type="predicted"/>
<dbReference type="SUPFAM" id="SSF52096">
    <property type="entry name" value="ClpP/crotonase"/>
    <property type="match status" value="1"/>
</dbReference>
<comment type="caution">
    <text evidence="4">The sequence shown here is derived from an EMBL/GenBank/DDBJ whole genome shotgun (WGS) entry which is preliminary data.</text>
</comment>
<evidence type="ECO:0000256" key="2">
    <source>
        <dbReference type="ARBA" id="ARBA00023140"/>
    </source>
</evidence>
<dbReference type="Pfam" id="PF00378">
    <property type="entry name" value="ECH_1"/>
    <property type="match status" value="1"/>
</dbReference>
<dbReference type="InterPro" id="IPR014748">
    <property type="entry name" value="Enoyl-CoA_hydra_C"/>
</dbReference>
<evidence type="ECO:0000256" key="1">
    <source>
        <dbReference type="ARBA" id="ARBA00004275"/>
    </source>
</evidence>
<dbReference type="Gene3D" id="1.10.12.10">
    <property type="entry name" value="Lyase 2-enoyl-coa Hydratase, Chain A, domain 2"/>
    <property type="match status" value="1"/>
</dbReference>
<dbReference type="InterPro" id="IPR001753">
    <property type="entry name" value="Enoyl-CoA_hydra/iso"/>
</dbReference>
<dbReference type="AlphaFoldDB" id="A0A8K0GPG9"/>
<name>A0A8K0GPG9_IGNLU</name>
<dbReference type="PANTHER" id="PTHR43684:SF1">
    <property type="entry name" value="ENOYL-COA DELTA ISOMERASE 2"/>
    <property type="match status" value="1"/>
</dbReference>
<keyword evidence="3" id="KW-0413">Isomerase</keyword>
<dbReference type="GO" id="GO:0004165">
    <property type="term" value="F:delta(3)-delta(2)-enoyl-CoA isomerase activity"/>
    <property type="evidence" value="ECO:0007669"/>
    <property type="project" value="UniProtKB-ARBA"/>
</dbReference>
<reference evidence="4" key="1">
    <citation type="submission" date="2019-08" db="EMBL/GenBank/DDBJ databases">
        <title>The genome of the North American firefly Photinus pyralis.</title>
        <authorList>
            <consortium name="Photinus pyralis genome working group"/>
            <person name="Fallon T.R."/>
            <person name="Sander Lower S.E."/>
            <person name="Weng J.-K."/>
        </authorList>
    </citation>
    <scope>NUCLEOTIDE SEQUENCE</scope>
    <source>
        <strain evidence="4">TRF0915ILg1</strain>
        <tissue evidence="4">Whole body</tissue>
    </source>
</reference>
<evidence type="ECO:0000313" key="4">
    <source>
        <dbReference type="EMBL" id="KAF2904993.1"/>
    </source>
</evidence>
<dbReference type="OrthoDB" id="409763at2759"/>
<dbReference type="EMBL" id="VTPC01000626">
    <property type="protein sequence ID" value="KAF2904993.1"/>
    <property type="molecule type" value="Genomic_DNA"/>
</dbReference>
<evidence type="ECO:0000256" key="3">
    <source>
        <dbReference type="ARBA" id="ARBA00023235"/>
    </source>
</evidence>
<dbReference type="Proteomes" id="UP000801492">
    <property type="component" value="Unassembled WGS sequence"/>
</dbReference>
<keyword evidence="2" id="KW-0576">Peroxisome</keyword>
<dbReference type="InterPro" id="IPR029045">
    <property type="entry name" value="ClpP/crotonase-like_dom_sf"/>
</dbReference>
<comment type="subcellular location">
    <subcellularLocation>
        <location evidence="1">Peroxisome</location>
    </subcellularLocation>
</comment>
<dbReference type="PANTHER" id="PTHR43684">
    <property type="match status" value="1"/>
</dbReference>
<sequence length="259" mass="29018">MSNDYILQSVKDGVKIIKFNRPAKKNAISREMYAELTKILNEDAQNDSIVVTVLTGVGEYYTSGNDLSSASSMDADEDYEQMMDRRVEVVRRFVTAFIDYPKLLIAVVNGPCIGIGATTLSLCDVVYASDRATFLTPFVDLGICAEACSSYLYPRTMGRSKASEMLLLGRKITAQEAYEFGLVSKVVPHERLGDVFNDLMKYGQLPVNTLKANKRLIMTNLKDRLHEINVTELKQLKECFTSEEMFAALARFASRKSKL</sequence>
<organism evidence="4 5">
    <name type="scientific">Ignelater luminosus</name>
    <name type="common">Cucubano</name>
    <name type="synonym">Pyrophorus luminosus</name>
    <dbReference type="NCBI Taxonomy" id="2038154"/>
    <lineage>
        <taxon>Eukaryota</taxon>
        <taxon>Metazoa</taxon>
        <taxon>Ecdysozoa</taxon>
        <taxon>Arthropoda</taxon>
        <taxon>Hexapoda</taxon>
        <taxon>Insecta</taxon>
        <taxon>Pterygota</taxon>
        <taxon>Neoptera</taxon>
        <taxon>Endopterygota</taxon>
        <taxon>Coleoptera</taxon>
        <taxon>Polyphaga</taxon>
        <taxon>Elateriformia</taxon>
        <taxon>Elateroidea</taxon>
        <taxon>Elateridae</taxon>
        <taxon>Agrypninae</taxon>
        <taxon>Pyrophorini</taxon>
        <taxon>Ignelater</taxon>
    </lineage>
</organism>
<gene>
    <name evidence="4" type="ORF">ILUMI_01177</name>
</gene>
<keyword evidence="5" id="KW-1185">Reference proteome</keyword>
<evidence type="ECO:0000313" key="5">
    <source>
        <dbReference type="Proteomes" id="UP000801492"/>
    </source>
</evidence>
<protein>
    <submittedName>
        <fullName evidence="4">Uncharacterized protein</fullName>
    </submittedName>
</protein>
<dbReference type="CDD" id="cd06558">
    <property type="entry name" value="crotonase-like"/>
    <property type="match status" value="1"/>
</dbReference>
<accession>A0A8K0GPG9</accession>
<dbReference type="Gene3D" id="3.90.226.10">
    <property type="entry name" value="2-enoyl-CoA Hydratase, Chain A, domain 1"/>
    <property type="match status" value="1"/>
</dbReference>
<dbReference type="InterPro" id="IPR051053">
    <property type="entry name" value="ECH/Chromodomain_protein"/>
</dbReference>
<dbReference type="GO" id="GO:0005777">
    <property type="term" value="C:peroxisome"/>
    <property type="evidence" value="ECO:0007669"/>
    <property type="project" value="UniProtKB-SubCell"/>
</dbReference>